<organism evidence="8 9">
    <name type="scientific">Cellulomonas soli</name>
    <dbReference type="NCBI Taxonomy" id="931535"/>
    <lineage>
        <taxon>Bacteria</taxon>
        <taxon>Bacillati</taxon>
        <taxon>Actinomycetota</taxon>
        <taxon>Actinomycetes</taxon>
        <taxon>Micrococcales</taxon>
        <taxon>Cellulomonadaceae</taxon>
        <taxon>Cellulomonas</taxon>
    </lineage>
</organism>
<keyword evidence="2 6" id="KW-0812">Transmembrane</keyword>
<keyword evidence="3 6" id="KW-1133">Transmembrane helix</keyword>
<feature type="transmembrane region" description="Helical" evidence="6">
    <location>
        <begin position="140"/>
        <end position="163"/>
    </location>
</feature>
<feature type="transmembrane region" description="Helical" evidence="6">
    <location>
        <begin position="307"/>
        <end position="328"/>
    </location>
</feature>
<feature type="transmembrane region" description="Helical" evidence="6">
    <location>
        <begin position="111"/>
        <end position="128"/>
    </location>
</feature>
<dbReference type="InterPro" id="IPR049453">
    <property type="entry name" value="Memb_transporter_dom"/>
</dbReference>
<feature type="transmembrane region" description="Helical" evidence="6">
    <location>
        <begin position="257"/>
        <end position="274"/>
    </location>
</feature>
<sequence>MSAPAAEASSAPHPSRARQTTQLLVVLLLMFAPVLVVAASPWSQAASLLFLGLPPALLGYLTGPRFAWWGALITAAAFAAGMLLSPWPLAGAALVAVLSLGVAACAPGGRAAAAASAVVPVTLALVAPPTLEAVAPDAGLALRTTAATAFVLVGGLWVAAVATGLLRSVPLPPVQREDPADARVFAALLCPLTAAATFVAMRWFPGSHAWWLPATILLVLHPTGEATRRRAVGRTVGTVVGGAIAAIVVILLPEPRLLVLLGALLALAAAVASTSGPYTRYAALLTLAVILMTGDAGTALATDATRIVTTVVGAGVVLLVVGAGRWVLDRRTLTRRRPPAPLPPAAEPPRDPPPGRP</sequence>
<evidence type="ECO:0000313" key="9">
    <source>
        <dbReference type="Proteomes" id="UP000321798"/>
    </source>
</evidence>
<feature type="domain" description="Integral membrane bound transporter" evidence="7">
    <location>
        <begin position="198"/>
        <end position="320"/>
    </location>
</feature>
<evidence type="ECO:0000256" key="4">
    <source>
        <dbReference type="ARBA" id="ARBA00023136"/>
    </source>
</evidence>
<dbReference type="AlphaFoldDB" id="A0A512PCY2"/>
<name>A0A512PCY2_9CELL</name>
<keyword evidence="9" id="KW-1185">Reference proteome</keyword>
<comment type="subcellular location">
    <subcellularLocation>
        <location evidence="1">Membrane</location>
        <topology evidence="1">Multi-pass membrane protein</topology>
    </subcellularLocation>
</comment>
<dbReference type="Pfam" id="PF13515">
    <property type="entry name" value="FUSC_2"/>
    <property type="match status" value="1"/>
</dbReference>
<proteinExistence type="predicted"/>
<dbReference type="RefSeq" id="WP_146952812.1">
    <property type="nucleotide sequence ID" value="NZ_BAABBJ010000003.1"/>
</dbReference>
<evidence type="ECO:0000256" key="6">
    <source>
        <dbReference type="SAM" id="Phobius"/>
    </source>
</evidence>
<evidence type="ECO:0000256" key="2">
    <source>
        <dbReference type="ARBA" id="ARBA00022692"/>
    </source>
</evidence>
<feature type="region of interest" description="Disordered" evidence="5">
    <location>
        <begin position="336"/>
        <end position="357"/>
    </location>
</feature>
<evidence type="ECO:0000256" key="3">
    <source>
        <dbReference type="ARBA" id="ARBA00022989"/>
    </source>
</evidence>
<protein>
    <recommendedName>
        <fullName evidence="7">Integral membrane bound transporter domain-containing protein</fullName>
    </recommendedName>
</protein>
<comment type="caution">
    <text evidence="8">The sequence shown here is derived from an EMBL/GenBank/DDBJ whole genome shotgun (WGS) entry which is preliminary data.</text>
</comment>
<feature type="transmembrane region" description="Helical" evidence="6">
    <location>
        <begin position="45"/>
        <end position="61"/>
    </location>
</feature>
<evidence type="ECO:0000259" key="7">
    <source>
        <dbReference type="Pfam" id="PF13515"/>
    </source>
</evidence>
<feature type="transmembrane region" description="Helical" evidence="6">
    <location>
        <begin position="89"/>
        <end position="106"/>
    </location>
</feature>
<dbReference type="Proteomes" id="UP000321798">
    <property type="component" value="Unassembled WGS sequence"/>
</dbReference>
<keyword evidence="4 6" id="KW-0472">Membrane</keyword>
<dbReference type="EMBL" id="BKAL01000005">
    <property type="protein sequence ID" value="GEP69048.1"/>
    <property type="molecule type" value="Genomic_DNA"/>
</dbReference>
<evidence type="ECO:0000256" key="5">
    <source>
        <dbReference type="SAM" id="MobiDB-lite"/>
    </source>
</evidence>
<reference evidence="8 9" key="1">
    <citation type="submission" date="2019-07" db="EMBL/GenBank/DDBJ databases">
        <title>Whole genome shotgun sequence of Cellulomonas soli NBRC 109434.</title>
        <authorList>
            <person name="Hosoyama A."/>
            <person name="Uohara A."/>
            <person name="Ohji S."/>
            <person name="Ichikawa N."/>
        </authorList>
    </citation>
    <scope>NUCLEOTIDE SEQUENCE [LARGE SCALE GENOMIC DNA]</scope>
    <source>
        <strain evidence="8 9">NBRC 109434</strain>
    </source>
</reference>
<feature type="compositionally biased region" description="Pro residues" evidence="5">
    <location>
        <begin position="339"/>
        <end position="357"/>
    </location>
</feature>
<feature type="transmembrane region" description="Helical" evidence="6">
    <location>
        <begin position="21"/>
        <end position="39"/>
    </location>
</feature>
<accession>A0A512PCY2</accession>
<evidence type="ECO:0000313" key="8">
    <source>
        <dbReference type="EMBL" id="GEP69048.1"/>
    </source>
</evidence>
<gene>
    <name evidence="8" type="ORF">CSO01_17630</name>
</gene>
<feature type="transmembrane region" description="Helical" evidence="6">
    <location>
        <begin position="231"/>
        <end position="251"/>
    </location>
</feature>
<evidence type="ECO:0000256" key="1">
    <source>
        <dbReference type="ARBA" id="ARBA00004141"/>
    </source>
</evidence>
<feature type="transmembrane region" description="Helical" evidence="6">
    <location>
        <begin position="184"/>
        <end position="203"/>
    </location>
</feature>
<dbReference type="GO" id="GO:0016020">
    <property type="term" value="C:membrane"/>
    <property type="evidence" value="ECO:0007669"/>
    <property type="project" value="UniProtKB-SubCell"/>
</dbReference>